<evidence type="ECO:0000256" key="1">
    <source>
        <dbReference type="SAM" id="MobiDB-lite"/>
    </source>
</evidence>
<dbReference type="EMBL" id="JAEPCM010000284">
    <property type="protein sequence ID" value="MCG7946384.1"/>
    <property type="molecule type" value="Genomic_DNA"/>
</dbReference>
<comment type="caution">
    <text evidence="2">The sequence shown here is derived from an EMBL/GenBank/DDBJ whole genome shotgun (WGS) entry which is preliminary data.</text>
</comment>
<evidence type="ECO:0000313" key="3">
    <source>
        <dbReference type="Proteomes" id="UP000886667"/>
    </source>
</evidence>
<proteinExistence type="predicted"/>
<protein>
    <submittedName>
        <fullName evidence="2">Uncharacterized protein</fullName>
    </submittedName>
</protein>
<evidence type="ECO:0000313" key="2">
    <source>
        <dbReference type="EMBL" id="MCG7946384.1"/>
    </source>
</evidence>
<name>A0A9E4KCU8_9GAMM</name>
<dbReference type="AlphaFoldDB" id="A0A9E4KCU8"/>
<feature type="compositionally biased region" description="Low complexity" evidence="1">
    <location>
        <begin position="169"/>
        <end position="178"/>
    </location>
</feature>
<gene>
    <name evidence="2" type="ORF">JAZ07_08585</name>
</gene>
<dbReference type="Proteomes" id="UP000886667">
    <property type="component" value="Unassembled WGS sequence"/>
</dbReference>
<sequence length="277" mass="28686">MKAGMEVYLMSLSSGFIIYKEIDMSGIGGMVGGIVGGIFGGPIGAQIGSMIGSEIDKMLNGLISQHGQSNVQGAMSNGALGSLVNQLTQAIQGMAGIPQFQKDALCDALEQVSSGCPQQPTTPGCQNDVNDKMGGFIDKLVEKIVEKLMDEMRGGGCNSSSSNGGGSVGESSGSSSCPSPMPSDDDDEVKKGGKSWLVVLAEGMAKVATDHLHKMLEAQDEMEASGEIDDEKKSSEAFTKAQSKFQAESKLFSMAIEANSTALKAVGDGLASLARKQ</sequence>
<accession>A0A9E4KCU8</accession>
<feature type="region of interest" description="Disordered" evidence="1">
    <location>
        <begin position="152"/>
        <end position="191"/>
    </location>
</feature>
<reference evidence="2" key="1">
    <citation type="journal article" date="2021" name="Proc. Natl. Acad. Sci. U.S.A.">
        <title>Global biogeography of chemosynthetic symbionts reveals both localized and globally distributed symbiont groups. .</title>
        <authorList>
            <person name="Osvatic J.T."/>
            <person name="Wilkins L.G.E."/>
            <person name="Leibrecht L."/>
            <person name="Leray M."/>
            <person name="Zauner S."/>
            <person name="Polzin J."/>
            <person name="Camacho Y."/>
            <person name="Gros O."/>
            <person name="van Gils J.A."/>
            <person name="Eisen J.A."/>
            <person name="Petersen J.M."/>
            <person name="Yuen B."/>
        </authorList>
    </citation>
    <scope>NUCLEOTIDE SEQUENCE</scope>
    <source>
        <strain evidence="2">MAGclacostrist064TRANS</strain>
    </source>
</reference>
<organism evidence="2 3">
    <name type="scientific">Candidatus Thiodiazotropha taylori</name>
    <dbReference type="NCBI Taxonomy" id="2792791"/>
    <lineage>
        <taxon>Bacteria</taxon>
        <taxon>Pseudomonadati</taxon>
        <taxon>Pseudomonadota</taxon>
        <taxon>Gammaproteobacteria</taxon>
        <taxon>Chromatiales</taxon>
        <taxon>Sedimenticolaceae</taxon>
        <taxon>Candidatus Thiodiazotropha</taxon>
    </lineage>
</organism>